<gene>
    <name evidence="3" type="ordered locus">Trebr_2530</name>
</gene>
<name>F4LNV9_TREBD</name>
<dbReference type="EMBL" id="CP002696">
    <property type="protein sequence ID" value="AEE17936.1"/>
    <property type="molecule type" value="Genomic_DNA"/>
</dbReference>
<dbReference type="Proteomes" id="UP000006546">
    <property type="component" value="Chromosome"/>
</dbReference>
<keyword evidence="1 2" id="KW-0732">Signal</keyword>
<protein>
    <submittedName>
        <fullName evidence="3">Extracellular solute-binding protein family 1</fullName>
    </submittedName>
</protein>
<dbReference type="KEGG" id="tbe:Trebr_2530"/>
<dbReference type="STRING" id="906968.Trebr_2530"/>
<feature type="signal peptide" evidence="2">
    <location>
        <begin position="1"/>
        <end position="18"/>
    </location>
</feature>
<sequence>MLRLCLLLCVIAATTACAKRERQAESNVPKSSAAEAELVIYSPHYTDKTEFIIREFRQRTGITVELVYQGTTELLERLAHERESGVHTADVFWGGGIESLEANTALFAPYRSSQLDAINPAYCDPEQYWTGFSVMTMVLVYNTDLVPADKIPRTWRDLLDPFFAHRIIMPDPMRSGSAYSILNAILSSERDGGDEWVLLRELKNAAGTGGLAAASSQVHSAVATGEYFAGLTAEDAALPETAAGQPLAIVYPADGTIAVPDGVALVKDAPHAENAKRFIDFVLGPDVQQLVPVRWYRRSVRNDIPLPAGAESFSKLRILPYDVFAAARSRERILQTWQAFPPQSAREP</sequence>
<dbReference type="Gene3D" id="3.40.190.10">
    <property type="entry name" value="Periplasmic binding protein-like II"/>
    <property type="match status" value="2"/>
</dbReference>
<evidence type="ECO:0000313" key="4">
    <source>
        <dbReference type="Proteomes" id="UP000006546"/>
    </source>
</evidence>
<evidence type="ECO:0000256" key="1">
    <source>
        <dbReference type="ARBA" id="ARBA00022729"/>
    </source>
</evidence>
<dbReference type="PROSITE" id="PS51257">
    <property type="entry name" value="PROKAR_LIPOPROTEIN"/>
    <property type="match status" value="1"/>
</dbReference>
<keyword evidence="4" id="KW-1185">Reference proteome</keyword>
<dbReference type="eggNOG" id="COG1840">
    <property type="taxonomic scope" value="Bacteria"/>
</dbReference>
<dbReference type="PANTHER" id="PTHR30006">
    <property type="entry name" value="THIAMINE-BINDING PERIPLASMIC PROTEIN-RELATED"/>
    <property type="match status" value="1"/>
</dbReference>
<dbReference type="CDD" id="cd13546">
    <property type="entry name" value="PBP2_BitB"/>
    <property type="match status" value="1"/>
</dbReference>
<dbReference type="AlphaFoldDB" id="F4LNV9"/>
<organism evidence="3 4">
    <name type="scientific">Treponema brennaborense (strain DSM 12168 / CIP 105900 / DD5/3)</name>
    <dbReference type="NCBI Taxonomy" id="906968"/>
    <lineage>
        <taxon>Bacteria</taxon>
        <taxon>Pseudomonadati</taxon>
        <taxon>Spirochaetota</taxon>
        <taxon>Spirochaetia</taxon>
        <taxon>Spirochaetales</taxon>
        <taxon>Treponemataceae</taxon>
        <taxon>Treponema</taxon>
    </lineage>
</organism>
<reference evidence="4" key="1">
    <citation type="submission" date="2011-04" db="EMBL/GenBank/DDBJ databases">
        <title>The complete genome of Treponema brennaborense DSM 12168.</title>
        <authorList>
            <person name="Lucas S."/>
            <person name="Han J."/>
            <person name="Lapidus A."/>
            <person name="Bruce D."/>
            <person name="Goodwin L."/>
            <person name="Pitluck S."/>
            <person name="Peters L."/>
            <person name="Kyrpides N."/>
            <person name="Mavromatis K."/>
            <person name="Ivanova N."/>
            <person name="Mikhailova N."/>
            <person name="Pagani I."/>
            <person name="Teshima H."/>
            <person name="Detter J.C."/>
            <person name="Tapia R."/>
            <person name="Han C."/>
            <person name="Land M."/>
            <person name="Hauser L."/>
            <person name="Markowitz V."/>
            <person name="Cheng J.-F."/>
            <person name="Hugenholtz P."/>
            <person name="Woyke T."/>
            <person name="Wu D."/>
            <person name="Gronow S."/>
            <person name="Wellnitz S."/>
            <person name="Brambilla E."/>
            <person name="Klenk H.-P."/>
            <person name="Eisen J.A."/>
        </authorList>
    </citation>
    <scope>NUCLEOTIDE SEQUENCE [LARGE SCALE GENOMIC DNA]</scope>
    <source>
        <strain evidence="4">DSM 12168 / CIP 105900 / DD5/3</strain>
    </source>
</reference>
<evidence type="ECO:0000313" key="3">
    <source>
        <dbReference type="EMBL" id="AEE17936.1"/>
    </source>
</evidence>
<evidence type="ECO:0000256" key="2">
    <source>
        <dbReference type="SAM" id="SignalP"/>
    </source>
</evidence>
<dbReference type="Pfam" id="PF13343">
    <property type="entry name" value="SBP_bac_6"/>
    <property type="match status" value="1"/>
</dbReference>
<dbReference type="PIRSF" id="PIRSF002825">
    <property type="entry name" value="CfbpA"/>
    <property type="match status" value="1"/>
</dbReference>
<feature type="chain" id="PRO_5003317869" evidence="2">
    <location>
        <begin position="19"/>
        <end position="348"/>
    </location>
</feature>
<accession>F4LNV9</accession>
<dbReference type="HOGENOM" id="CLU_026974_0_0_12"/>
<dbReference type="InterPro" id="IPR026045">
    <property type="entry name" value="Ferric-bd"/>
</dbReference>
<proteinExistence type="predicted"/>
<dbReference type="PANTHER" id="PTHR30006:SF24">
    <property type="entry name" value="SLL0237 PROTEIN"/>
    <property type="match status" value="1"/>
</dbReference>
<dbReference type="SUPFAM" id="SSF53850">
    <property type="entry name" value="Periplasmic binding protein-like II"/>
    <property type="match status" value="1"/>
</dbReference>